<dbReference type="EMBL" id="UGPP01000001">
    <property type="protein sequence ID" value="STY70889.1"/>
    <property type="molecule type" value="Genomic_DNA"/>
</dbReference>
<evidence type="ECO:0000256" key="5">
    <source>
        <dbReference type="ARBA" id="ARBA00022833"/>
    </source>
</evidence>
<dbReference type="GO" id="GO:0005524">
    <property type="term" value="F:ATP binding"/>
    <property type="evidence" value="ECO:0007669"/>
    <property type="project" value="UniProtKB-UniRule"/>
</dbReference>
<keyword evidence="3 10" id="KW-0479">Metal-binding</keyword>
<keyword evidence="10" id="KW-0671">Queuosine biosynthesis</keyword>
<dbReference type="UniPathway" id="UPA00391"/>
<dbReference type="InterPro" id="IPR014729">
    <property type="entry name" value="Rossmann-like_a/b/a_fold"/>
</dbReference>
<feature type="binding site" evidence="10">
    <location>
        <position position="205"/>
    </location>
    <ligand>
        <name>Zn(2+)</name>
        <dbReference type="ChEBI" id="CHEBI:29105"/>
    </ligand>
</feature>
<proteinExistence type="inferred from homology"/>
<dbReference type="CDD" id="cd01995">
    <property type="entry name" value="QueC-like"/>
    <property type="match status" value="1"/>
</dbReference>
<keyword evidence="6 10" id="KW-0067">ATP-binding</keyword>
<dbReference type="EC" id="6.3.4.20" evidence="8 10"/>
<comment type="cofactor">
    <cofactor evidence="10">
        <name>Zn(2+)</name>
        <dbReference type="ChEBI" id="CHEBI:29105"/>
    </cofactor>
    <text evidence="10">Binds 1 zinc ion per subunit.</text>
</comment>
<organism evidence="11 12">
    <name type="scientific">Megamonas hypermegale</name>
    <dbReference type="NCBI Taxonomy" id="158847"/>
    <lineage>
        <taxon>Bacteria</taxon>
        <taxon>Bacillati</taxon>
        <taxon>Bacillota</taxon>
        <taxon>Negativicutes</taxon>
        <taxon>Selenomonadales</taxon>
        <taxon>Selenomonadaceae</taxon>
        <taxon>Megamonas</taxon>
    </lineage>
</organism>
<dbReference type="Pfam" id="PF06508">
    <property type="entry name" value="QueC"/>
    <property type="match status" value="1"/>
</dbReference>
<keyword evidence="4 10" id="KW-0547">Nucleotide-binding</keyword>
<name>A0A378NT97_9FIRM</name>
<dbReference type="GO" id="GO:0008616">
    <property type="term" value="P:tRNA queuosine(34) biosynthetic process"/>
    <property type="evidence" value="ECO:0007669"/>
    <property type="project" value="UniProtKB-UniRule"/>
</dbReference>
<comment type="catalytic activity">
    <reaction evidence="9 10">
        <text>7-carboxy-7-carbaguanine + NH4(+) + 2 ATP = 7-cyano-7-carbaguanine + 2 AMP + 2 diphosphate + 2 H(+)</text>
        <dbReference type="Rhea" id="RHEA:27982"/>
        <dbReference type="ChEBI" id="CHEBI:15378"/>
        <dbReference type="ChEBI" id="CHEBI:28938"/>
        <dbReference type="ChEBI" id="CHEBI:30616"/>
        <dbReference type="ChEBI" id="CHEBI:33019"/>
        <dbReference type="ChEBI" id="CHEBI:45075"/>
        <dbReference type="ChEBI" id="CHEBI:61036"/>
        <dbReference type="ChEBI" id="CHEBI:456215"/>
        <dbReference type="EC" id="6.3.4.20"/>
    </reaction>
</comment>
<comment type="similarity">
    <text evidence="7 10">Belongs to the QueC family.</text>
</comment>
<dbReference type="GO" id="GO:0016879">
    <property type="term" value="F:ligase activity, forming carbon-nitrogen bonds"/>
    <property type="evidence" value="ECO:0007669"/>
    <property type="project" value="UniProtKB-UniRule"/>
</dbReference>
<dbReference type="AlphaFoldDB" id="A0A378NT97"/>
<sequence length="241" mass="26638">MNAVILLSGGLDSTTCMAVAKQQGYDLYPISFDYHQRNKIELEGAKEIAKFFGAKRHLIIDTNMNAIGGSALTDENIEVPKGNVDRKDNDVPVTYVPSRNLIFLSYALGYAEVVKADAIFIGVNAVDFSGYPDCRPEFIQKFQDMADYACKTTAVDGKKIKIVTPLQSLSKKEIIQLGTKLGAPYHLTRSCYNGREKACGVCDSCKLRLRGFAEAGIKDPIAYEKNYNDVTKNHIAYENGE</sequence>
<feature type="binding site" evidence="10">
    <location>
        <position position="191"/>
    </location>
    <ligand>
        <name>Zn(2+)</name>
        <dbReference type="ChEBI" id="CHEBI:29105"/>
    </ligand>
</feature>
<dbReference type="HAMAP" id="MF_01633">
    <property type="entry name" value="QueC"/>
    <property type="match status" value="1"/>
</dbReference>
<dbReference type="PANTHER" id="PTHR42914">
    <property type="entry name" value="7-CYANO-7-DEAZAGUANINE SYNTHASE"/>
    <property type="match status" value="1"/>
</dbReference>
<accession>A0A378NT97</accession>
<feature type="binding site" evidence="10">
    <location>
        <position position="199"/>
    </location>
    <ligand>
        <name>Zn(2+)</name>
        <dbReference type="ChEBI" id="CHEBI:29105"/>
    </ligand>
</feature>
<gene>
    <name evidence="10 11" type="primary">queC</name>
    <name evidence="11" type="ORF">NCTC10571_01039</name>
</gene>
<evidence type="ECO:0000256" key="7">
    <source>
        <dbReference type="ARBA" id="ARBA00037993"/>
    </source>
</evidence>
<evidence type="ECO:0000313" key="12">
    <source>
        <dbReference type="Proteomes" id="UP000255234"/>
    </source>
</evidence>
<evidence type="ECO:0000256" key="6">
    <source>
        <dbReference type="ARBA" id="ARBA00022840"/>
    </source>
</evidence>
<dbReference type="RefSeq" id="WP_008538117.1">
    <property type="nucleotide sequence ID" value="NZ_UGPP01000001.1"/>
</dbReference>
<evidence type="ECO:0000256" key="9">
    <source>
        <dbReference type="ARBA" id="ARBA00047890"/>
    </source>
</evidence>
<dbReference type="InterPro" id="IPR018317">
    <property type="entry name" value="QueC"/>
</dbReference>
<protein>
    <recommendedName>
        <fullName evidence="8 10">7-cyano-7-deazaguanine synthase</fullName>
        <ecNumber evidence="8 10">6.3.4.20</ecNumber>
    </recommendedName>
    <alternativeName>
        <fullName evidence="10">7-cyano-7-carbaguanine synthase</fullName>
    </alternativeName>
    <alternativeName>
        <fullName evidence="10">PreQ(0) synthase</fullName>
    </alternativeName>
    <alternativeName>
        <fullName evidence="10">Queuosine biosynthesis protein QueC</fullName>
    </alternativeName>
</protein>
<evidence type="ECO:0000256" key="10">
    <source>
        <dbReference type="HAMAP-Rule" id="MF_01633"/>
    </source>
</evidence>
<evidence type="ECO:0000256" key="1">
    <source>
        <dbReference type="ARBA" id="ARBA00005061"/>
    </source>
</evidence>
<dbReference type="Proteomes" id="UP000255234">
    <property type="component" value="Unassembled WGS sequence"/>
</dbReference>
<comment type="function">
    <text evidence="10">Catalyzes the ATP-dependent conversion of 7-carboxy-7-deazaguanine (CDG) to 7-cyano-7-deazaguanine (preQ(0)).</text>
</comment>
<evidence type="ECO:0000256" key="2">
    <source>
        <dbReference type="ARBA" id="ARBA00022598"/>
    </source>
</evidence>
<dbReference type="GO" id="GO:0008270">
    <property type="term" value="F:zinc ion binding"/>
    <property type="evidence" value="ECO:0007669"/>
    <property type="project" value="UniProtKB-UniRule"/>
</dbReference>
<comment type="pathway">
    <text evidence="1 10">Purine metabolism; 7-cyano-7-deazaguanine biosynthesis.</text>
</comment>
<dbReference type="PIRSF" id="PIRSF006293">
    <property type="entry name" value="ExsB"/>
    <property type="match status" value="1"/>
</dbReference>
<dbReference type="STRING" id="1122216.GCA_000423385_01610"/>
<keyword evidence="2 10" id="KW-0436">Ligase</keyword>
<evidence type="ECO:0000256" key="3">
    <source>
        <dbReference type="ARBA" id="ARBA00022723"/>
    </source>
</evidence>
<evidence type="ECO:0000256" key="8">
    <source>
        <dbReference type="ARBA" id="ARBA00039149"/>
    </source>
</evidence>
<feature type="binding site" evidence="10">
    <location>
        <begin position="7"/>
        <end position="17"/>
    </location>
    <ligand>
        <name>ATP</name>
        <dbReference type="ChEBI" id="CHEBI:30616"/>
    </ligand>
</feature>
<dbReference type="Gene3D" id="3.40.50.620">
    <property type="entry name" value="HUPs"/>
    <property type="match status" value="1"/>
</dbReference>
<evidence type="ECO:0000313" key="11">
    <source>
        <dbReference type="EMBL" id="STY70889.1"/>
    </source>
</evidence>
<dbReference type="NCBIfam" id="TIGR00364">
    <property type="entry name" value="7-cyano-7-deazaguanine synthase QueC"/>
    <property type="match status" value="1"/>
</dbReference>
<keyword evidence="5 10" id="KW-0862">Zinc</keyword>
<dbReference type="PANTHER" id="PTHR42914:SF1">
    <property type="entry name" value="7-CYANO-7-DEAZAGUANINE SYNTHASE"/>
    <property type="match status" value="1"/>
</dbReference>
<dbReference type="GeneID" id="62778440"/>
<evidence type="ECO:0000256" key="4">
    <source>
        <dbReference type="ARBA" id="ARBA00022741"/>
    </source>
</evidence>
<dbReference type="SUPFAM" id="SSF52402">
    <property type="entry name" value="Adenine nucleotide alpha hydrolases-like"/>
    <property type="match status" value="1"/>
</dbReference>
<comment type="subunit">
    <text evidence="10">Homodimer.</text>
</comment>
<feature type="binding site" evidence="10">
    <location>
        <position position="202"/>
    </location>
    <ligand>
        <name>Zn(2+)</name>
        <dbReference type="ChEBI" id="CHEBI:29105"/>
    </ligand>
</feature>
<reference evidence="11 12" key="1">
    <citation type="submission" date="2018-06" db="EMBL/GenBank/DDBJ databases">
        <authorList>
            <consortium name="Pathogen Informatics"/>
            <person name="Doyle S."/>
        </authorList>
    </citation>
    <scope>NUCLEOTIDE SEQUENCE [LARGE SCALE GENOMIC DNA]</scope>
    <source>
        <strain evidence="11 12">NCTC10571</strain>
    </source>
</reference>